<dbReference type="RefSeq" id="WP_145074234.1">
    <property type="nucleotide sequence ID" value="NZ_CP036298.1"/>
</dbReference>
<keyword evidence="2" id="KW-1185">Reference proteome</keyword>
<dbReference type="AlphaFoldDB" id="A0A518G1T1"/>
<dbReference type="EMBL" id="CP036298">
    <property type="protein sequence ID" value="QDV22547.1"/>
    <property type="molecule type" value="Genomic_DNA"/>
</dbReference>
<name>A0A518G1T1_9BACT</name>
<proteinExistence type="predicted"/>
<evidence type="ECO:0000313" key="1">
    <source>
        <dbReference type="EMBL" id="QDV22547.1"/>
    </source>
</evidence>
<accession>A0A518G1T1</accession>
<reference evidence="1 2" key="1">
    <citation type="submission" date="2019-02" db="EMBL/GenBank/DDBJ databases">
        <title>Deep-cultivation of Planctomycetes and their phenomic and genomic characterization uncovers novel biology.</title>
        <authorList>
            <person name="Wiegand S."/>
            <person name="Jogler M."/>
            <person name="Boedeker C."/>
            <person name="Pinto D."/>
            <person name="Vollmers J."/>
            <person name="Rivas-Marin E."/>
            <person name="Kohn T."/>
            <person name="Peeters S.H."/>
            <person name="Heuer A."/>
            <person name="Rast P."/>
            <person name="Oberbeckmann S."/>
            <person name="Bunk B."/>
            <person name="Jeske O."/>
            <person name="Meyerdierks A."/>
            <person name="Storesund J.E."/>
            <person name="Kallscheuer N."/>
            <person name="Luecker S."/>
            <person name="Lage O.M."/>
            <person name="Pohl T."/>
            <person name="Merkel B.J."/>
            <person name="Hornburger P."/>
            <person name="Mueller R.-W."/>
            <person name="Bruemmer F."/>
            <person name="Labrenz M."/>
            <person name="Spormann A.M."/>
            <person name="Op den Camp H."/>
            <person name="Overmann J."/>
            <person name="Amann R."/>
            <person name="Jetten M.S.M."/>
            <person name="Mascher T."/>
            <person name="Medema M.H."/>
            <person name="Devos D.P."/>
            <person name="Kaster A.-K."/>
            <person name="Ovreas L."/>
            <person name="Rohde M."/>
            <person name="Galperin M.Y."/>
            <person name="Jogler C."/>
        </authorList>
    </citation>
    <scope>NUCLEOTIDE SEQUENCE [LARGE SCALE GENOMIC DNA]</scope>
    <source>
        <strain evidence="1 2">Q31a</strain>
    </source>
</reference>
<gene>
    <name evidence="1" type="ORF">Q31a_08330</name>
</gene>
<sequence>MVTFDGNDIIATNQVDPQDLGQRTDPAKEALVTLVTQSTATGLPAISESSFVVNWCEGDSNGSGIRSLDIFLTVDKAAAIRISQQAR</sequence>
<organism evidence="1 2">
    <name type="scientific">Aureliella helgolandensis</name>
    <dbReference type="NCBI Taxonomy" id="2527968"/>
    <lineage>
        <taxon>Bacteria</taxon>
        <taxon>Pseudomonadati</taxon>
        <taxon>Planctomycetota</taxon>
        <taxon>Planctomycetia</taxon>
        <taxon>Pirellulales</taxon>
        <taxon>Pirellulaceae</taxon>
        <taxon>Aureliella</taxon>
    </lineage>
</organism>
<dbReference type="Proteomes" id="UP000318017">
    <property type="component" value="Chromosome"/>
</dbReference>
<protein>
    <submittedName>
        <fullName evidence="1">Uncharacterized protein</fullName>
    </submittedName>
</protein>
<evidence type="ECO:0000313" key="2">
    <source>
        <dbReference type="Proteomes" id="UP000318017"/>
    </source>
</evidence>
<dbReference type="KEGG" id="ahel:Q31a_08330"/>